<evidence type="ECO:0000313" key="3">
    <source>
        <dbReference type="Proteomes" id="UP000886998"/>
    </source>
</evidence>
<dbReference type="AlphaFoldDB" id="A0A8X6KJ00"/>
<accession>A0A8X6KJ00</accession>
<evidence type="ECO:0000256" key="1">
    <source>
        <dbReference type="SAM" id="MobiDB-lite"/>
    </source>
</evidence>
<dbReference type="EMBL" id="BMAV01026683">
    <property type="protein sequence ID" value="GFS52515.1"/>
    <property type="molecule type" value="Genomic_DNA"/>
</dbReference>
<sequence length="109" mass="12655">MRLVQDRREEGKVLLGIKVVRKSNGTGQEKKKTANRRYPQKSVDVFLRLHQKLKRDPERRKRNRDRLQPKIQGHDQRKKGGFKQARSSKEGQAHVTSEEASPGKPVPHL</sequence>
<feature type="compositionally biased region" description="Basic and acidic residues" evidence="1">
    <location>
        <begin position="54"/>
        <end position="75"/>
    </location>
</feature>
<reference evidence="2" key="1">
    <citation type="submission" date="2020-08" db="EMBL/GenBank/DDBJ databases">
        <title>Multicomponent nature underlies the extraordinary mechanical properties of spider dragline silk.</title>
        <authorList>
            <person name="Kono N."/>
            <person name="Nakamura H."/>
            <person name="Mori M."/>
            <person name="Yoshida Y."/>
            <person name="Ohtoshi R."/>
            <person name="Malay A.D."/>
            <person name="Moran D.A.P."/>
            <person name="Tomita M."/>
            <person name="Numata K."/>
            <person name="Arakawa K."/>
        </authorList>
    </citation>
    <scope>NUCLEOTIDE SEQUENCE</scope>
</reference>
<dbReference type="Proteomes" id="UP000886998">
    <property type="component" value="Unassembled WGS sequence"/>
</dbReference>
<evidence type="ECO:0000313" key="2">
    <source>
        <dbReference type="EMBL" id="GFS52515.1"/>
    </source>
</evidence>
<organism evidence="2 3">
    <name type="scientific">Trichonephila inaurata madagascariensis</name>
    <dbReference type="NCBI Taxonomy" id="2747483"/>
    <lineage>
        <taxon>Eukaryota</taxon>
        <taxon>Metazoa</taxon>
        <taxon>Ecdysozoa</taxon>
        <taxon>Arthropoda</taxon>
        <taxon>Chelicerata</taxon>
        <taxon>Arachnida</taxon>
        <taxon>Araneae</taxon>
        <taxon>Araneomorphae</taxon>
        <taxon>Entelegynae</taxon>
        <taxon>Araneoidea</taxon>
        <taxon>Nephilidae</taxon>
        <taxon>Trichonephila</taxon>
        <taxon>Trichonephila inaurata</taxon>
    </lineage>
</organism>
<comment type="caution">
    <text evidence="2">The sequence shown here is derived from an EMBL/GenBank/DDBJ whole genome shotgun (WGS) entry which is preliminary data.</text>
</comment>
<keyword evidence="3" id="KW-1185">Reference proteome</keyword>
<gene>
    <name evidence="2" type="ORF">TNIN_350111</name>
</gene>
<feature type="region of interest" description="Disordered" evidence="1">
    <location>
        <begin position="21"/>
        <end position="109"/>
    </location>
</feature>
<proteinExistence type="predicted"/>
<protein>
    <submittedName>
        <fullName evidence="2">Uncharacterized protein</fullName>
    </submittedName>
</protein>
<name>A0A8X6KJ00_9ARAC</name>